<dbReference type="Pfam" id="PF02581">
    <property type="entry name" value="TMP-TENI"/>
    <property type="match status" value="1"/>
</dbReference>
<dbReference type="NCBIfam" id="NF005819">
    <property type="entry name" value="PRK07695.1"/>
    <property type="match status" value="1"/>
</dbReference>
<evidence type="ECO:0000313" key="4">
    <source>
        <dbReference type="EMBL" id="CRK85079.1"/>
    </source>
</evidence>
<feature type="domain" description="Thiamine phosphate synthase/TenI" evidence="3">
    <location>
        <begin position="12"/>
        <end position="186"/>
    </location>
</feature>
<dbReference type="AlphaFoldDB" id="A0A0U1P434"/>
<keyword evidence="5" id="KW-1185">Reference proteome</keyword>
<name>A0A0U1P434_9BACI</name>
<dbReference type="Gene3D" id="3.20.20.70">
    <property type="entry name" value="Aldolase class I"/>
    <property type="match status" value="1"/>
</dbReference>
<dbReference type="PANTHER" id="PTHR20857">
    <property type="entry name" value="THIAMINE-PHOSPHATE PYROPHOSPHORYLASE"/>
    <property type="match status" value="1"/>
</dbReference>
<reference evidence="5" key="1">
    <citation type="submission" date="2015-05" db="EMBL/GenBank/DDBJ databases">
        <authorList>
            <person name="Urmite Genomes"/>
        </authorList>
    </citation>
    <scope>NUCLEOTIDE SEQUENCE [LARGE SCALE GENOMIC DNA]</scope>
    <source>
        <strain evidence="5">LF1</strain>
    </source>
</reference>
<dbReference type="GO" id="GO:0005737">
    <property type="term" value="C:cytoplasm"/>
    <property type="evidence" value="ECO:0007669"/>
    <property type="project" value="TreeGrafter"/>
</dbReference>
<protein>
    <submittedName>
        <fullName evidence="4">Transcriptional regulator TenI</fullName>
    </submittedName>
</protein>
<organism evidence="4 5">
    <name type="scientific">Neobacillus massiliamazoniensis</name>
    <dbReference type="NCBI Taxonomy" id="1499688"/>
    <lineage>
        <taxon>Bacteria</taxon>
        <taxon>Bacillati</taxon>
        <taxon>Bacillota</taxon>
        <taxon>Bacilli</taxon>
        <taxon>Bacillales</taxon>
        <taxon>Bacillaceae</taxon>
        <taxon>Neobacillus</taxon>
    </lineage>
</organism>
<evidence type="ECO:0000259" key="3">
    <source>
        <dbReference type="Pfam" id="PF02581"/>
    </source>
</evidence>
<evidence type="ECO:0000313" key="5">
    <source>
        <dbReference type="Proteomes" id="UP000199087"/>
    </source>
</evidence>
<dbReference type="Proteomes" id="UP000199087">
    <property type="component" value="Unassembled WGS sequence"/>
</dbReference>
<sequence>MKIGVVHLEILAITDDRHSVKELASIILKINKRIDYVHIRDKSKSVRELVFLLELLEEGGVEKRKIVLHDRLDLALIMGIPNIHLPGHGLPVKPVRERFPFMRIGCSVHSFKEACEAERDGANYVLYGHIYETNCKQGKTPKGLKELQEIKMKLDLPVYAIGGITPDKLAEIKKANTEGIAVMSGIFSAKNPEEAVLQYFQMCKEKTNEQLL</sequence>
<evidence type="ECO:0000256" key="2">
    <source>
        <dbReference type="ARBA" id="ARBA00022977"/>
    </source>
</evidence>
<dbReference type="CDD" id="cd00564">
    <property type="entry name" value="TMP_TenI"/>
    <property type="match status" value="1"/>
</dbReference>
<dbReference type="InterPro" id="IPR013785">
    <property type="entry name" value="Aldolase_TIM"/>
</dbReference>
<dbReference type="PANTHER" id="PTHR20857:SF22">
    <property type="entry name" value="THIAZOLE TAUTOMERASE"/>
    <property type="match status" value="1"/>
</dbReference>
<comment type="pathway">
    <text evidence="1">Cofactor biosynthesis; thiamine diphosphate biosynthesis.</text>
</comment>
<dbReference type="InterPro" id="IPR036206">
    <property type="entry name" value="ThiamineP_synth_sf"/>
</dbReference>
<dbReference type="InterPro" id="IPR022998">
    <property type="entry name" value="ThiamineP_synth_TenI"/>
</dbReference>
<accession>A0A0U1P434</accession>
<evidence type="ECO:0000256" key="1">
    <source>
        <dbReference type="ARBA" id="ARBA00004948"/>
    </source>
</evidence>
<dbReference type="GO" id="GO:0009228">
    <property type="term" value="P:thiamine biosynthetic process"/>
    <property type="evidence" value="ECO:0007669"/>
    <property type="project" value="UniProtKB-KW"/>
</dbReference>
<dbReference type="STRING" id="1499688.BN000_05138"/>
<gene>
    <name evidence="4" type="primary">tenI</name>
    <name evidence="4" type="ORF">BN000_05138</name>
</gene>
<dbReference type="SUPFAM" id="SSF51391">
    <property type="entry name" value="Thiamin phosphate synthase"/>
    <property type="match status" value="1"/>
</dbReference>
<dbReference type="GO" id="GO:0004789">
    <property type="term" value="F:thiamine-phosphate diphosphorylase activity"/>
    <property type="evidence" value="ECO:0007669"/>
    <property type="project" value="TreeGrafter"/>
</dbReference>
<proteinExistence type="predicted"/>
<keyword evidence="2" id="KW-0784">Thiamine biosynthesis</keyword>
<dbReference type="EMBL" id="CVRB01000006">
    <property type="protein sequence ID" value="CRK85079.1"/>
    <property type="molecule type" value="Genomic_DNA"/>
</dbReference>